<dbReference type="InterPro" id="IPR058647">
    <property type="entry name" value="BSH_CzcB-like"/>
</dbReference>
<gene>
    <name evidence="8" type="ordered locus">Desal_3241</name>
</gene>
<dbReference type="Pfam" id="PF25954">
    <property type="entry name" value="Beta-barrel_RND_2"/>
    <property type="match status" value="1"/>
</dbReference>
<evidence type="ECO:0000256" key="5">
    <source>
        <dbReference type="SAM" id="Phobius"/>
    </source>
</evidence>
<dbReference type="GO" id="GO:0016020">
    <property type="term" value="C:membrane"/>
    <property type="evidence" value="ECO:0007669"/>
    <property type="project" value="InterPro"/>
</dbReference>
<feature type="domain" description="CusB-like beta-barrel" evidence="6">
    <location>
        <begin position="243"/>
        <end position="317"/>
    </location>
</feature>
<dbReference type="InterPro" id="IPR058792">
    <property type="entry name" value="Beta-barrel_RND_2"/>
</dbReference>
<name>C6C291_MARSD</name>
<feature type="domain" description="CzcB-like barrel-sandwich hybrid" evidence="7">
    <location>
        <begin position="81"/>
        <end position="225"/>
    </location>
</feature>
<evidence type="ECO:0000256" key="1">
    <source>
        <dbReference type="ARBA" id="ARBA00004196"/>
    </source>
</evidence>
<dbReference type="NCBIfam" id="TIGR01730">
    <property type="entry name" value="RND_mfp"/>
    <property type="match status" value="1"/>
</dbReference>
<keyword evidence="3 4" id="KW-0175">Coiled coil</keyword>
<protein>
    <submittedName>
        <fullName evidence="8">Efflux transporter, RND family, MFP subunit</fullName>
    </submittedName>
</protein>
<dbReference type="PANTHER" id="PTHR32347:SF14">
    <property type="entry name" value="EFFLUX SYSTEM COMPONENT YKNX-RELATED"/>
    <property type="match status" value="1"/>
</dbReference>
<keyword evidence="5" id="KW-0812">Transmembrane</keyword>
<organism evidence="8 9">
    <name type="scientific">Maridesulfovibrio salexigens (strain ATCC 14822 / DSM 2638 / NCIMB 8403 / VKM B-1763)</name>
    <name type="common">Desulfovibrio salexigens</name>
    <dbReference type="NCBI Taxonomy" id="526222"/>
    <lineage>
        <taxon>Bacteria</taxon>
        <taxon>Pseudomonadati</taxon>
        <taxon>Thermodesulfobacteriota</taxon>
        <taxon>Desulfovibrionia</taxon>
        <taxon>Desulfovibrionales</taxon>
        <taxon>Desulfovibrionaceae</taxon>
        <taxon>Maridesulfovibrio</taxon>
    </lineage>
</organism>
<dbReference type="Proteomes" id="UP000002601">
    <property type="component" value="Chromosome"/>
</dbReference>
<dbReference type="eggNOG" id="COG0845">
    <property type="taxonomic scope" value="Bacteria"/>
</dbReference>
<dbReference type="Gene3D" id="2.40.50.100">
    <property type="match status" value="1"/>
</dbReference>
<dbReference type="KEGG" id="dsa:Desal_3241"/>
<dbReference type="Gene3D" id="1.10.287.470">
    <property type="entry name" value="Helix hairpin bin"/>
    <property type="match status" value="1"/>
</dbReference>
<feature type="coiled-coil region" evidence="4">
    <location>
        <begin position="111"/>
        <end position="145"/>
    </location>
</feature>
<accession>C6C291</accession>
<dbReference type="GO" id="GO:0022857">
    <property type="term" value="F:transmembrane transporter activity"/>
    <property type="evidence" value="ECO:0007669"/>
    <property type="project" value="InterPro"/>
</dbReference>
<dbReference type="HOGENOM" id="CLU_018816_14_1_7"/>
<feature type="coiled-coil region" evidence="4">
    <location>
        <begin position="170"/>
        <end position="204"/>
    </location>
</feature>
<evidence type="ECO:0000313" key="9">
    <source>
        <dbReference type="Proteomes" id="UP000002601"/>
    </source>
</evidence>
<evidence type="ECO:0000259" key="6">
    <source>
        <dbReference type="Pfam" id="PF25954"/>
    </source>
</evidence>
<evidence type="ECO:0000256" key="2">
    <source>
        <dbReference type="ARBA" id="ARBA00009477"/>
    </source>
</evidence>
<dbReference type="PANTHER" id="PTHR32347">
    <property type="entry name" value="EFFLUX SYSTEM COMPONENT YKNX-RELATED"/>
    <property type="match status" value="1"/>
</dbReference>
<evidence type="ECO:0000256" key="4">
    <source>
        <dbReference type="SAM" id="Coils"/>
    </source>
</evidence>
<keyword evidence="9" id="KW-1185">Reference proteome</keyword>
<keyword evidence="5" id="KW-1133">Transmembrane helix</keyword>
<dbReference type="GO" id="GO:0030313">
    <property type="term" value="C:cell envelope"/>
    <property type="evidence" value="ECO:0007669"/>
    <property type="project" value="UniProtKB-SubCell"/>
</dbReference>
<dbReference type="InterPro" id="IPR050465">
    <property type="entry name" value="UPF0194_transport"/>
</dbReference>
<dbReference type="Pfam" id="PF25973">
    <property type="entry name" value="BSH_CzcB"/>
    <property type="match status" value="1"/>
</dbReference>
<dbReference type="InterPro" id="IPR006143">
    <property type="entry name" value="RND_pump_MFP"/>
</dbReference>
<dbReference type="STRING" id="526222.Desal_3241"/>
<feature type="transmembrane region" description="Helical" evidence="5">
    <location>
        <begin position="26"/>
        <end position="44"/>
    </location>
</feature>
<evidence type="ECO:0000313" key="8">
    <source>
        <dbReference type="EMBL" id="ACS81292.1"/>
    </source>
</evidence>
<reference evidence="8 9" key="1">
    <citation type="submission" date="2009-06" db="EMBL/GenBank/DDBJ databases">
        <title>Complete sequence of Desulfovibrio salexigens DSM 2638.</title>
        <authorList>
            <consortium name="US DOE Joint Genome Institute"/>
            <person name="Lucas S."/>
            <person name="Copeland A."/>
            <person name="Lapidus A."/>
            <person name="Glavina del Rio T."/>
            <person name="Tice H."/>
            <person name="Bruce D."/>
            <person name="Goodwin L."/>
            <person name="Pitluck S."/>
            <person name="Munk A.C."/>
            <person name="Brettin T."/>
            <person name="Detter J.C."/>
            <person name="Han C."/>
            <person name="Tapia R."/>
            <person name="Larimer F."/>
            <person name="Land M."/>
            <person name="Hauser L."/>
            <person name="Kyrpides N."/>
            <person name="Anderson I."/>
            <person name="Wall J.D."/>
            <person name="Arkin A.P."/>
            <person name="Dehal P."/>
            <person name="Chivian D."/>
            <person name="Giles B."/>
            <person name="Hazen T.C."/>
        </authorList>
    </citation>
    <scope>NUCLEOTIDE SEQUENCE [LARGE SCALE GENOMIC DNA]</scope>
    <source>
        <strain evidence="9">ATCC 14822 / DSM 2638 / NCIMB 8403 / VKM B-1763</strain>
    </source>
</reference>
<sequence>MSAKHENRNIDVNSLKEGQMGKRKKLIFLLALIVIAGCVLAVVLDGDEEVVEYKTAVACIGNFTVDVAASGTLQPRNKVIVGCEISGTIDKIFKDYNDKVVKGELLARMSTDELQARVNQLRAALESSRANVRKSQVDLKDKKNECTRMGNLRKKNAVSQKKLDSAITARDMADAHLAEARAMVRQAEANLNEAEANLKKASITSPIDGLVLTRHVEAGQAVSSGMNTPELYTLATSLKEMRLELNVDEADVGKIKAGQKAVFTVDAYEGRKFPAKFIKLRYAPQRVQGVVTYVGIFSVDNRDLLLRPGMTAAAKIEIEQVRDQLIIPNGALRFSPADAVPESSINTPSSRNANIWILRDGLPQKVAIRKGSTNGRFTQIVDGQLSEGDEVILSRVEAVSESSMILSLE</sequence>
<comment type="similarity">
    <text evidence="2">Belongs to the membrane fusion protein (MFP) (TC 8.A.1) family.</text>
</comment>
<dbReference type="Gene3D" id="2.40.30.170">
    <property type="match status" value="1"/>
</dbReference>
<evidence type="ECO:0000259" key="7">
    <source>
        <dbReference type="Pfam" id="PF25973"/>
    </source>
</evidence>
<dbReference type="EMBL" id="CP001649">
    <property type="protein sequence ID" value="ACS81292.1"/>
    <property type="molecule type" value="Genomic_DNA"/>
</dbReference>
<proteinExistence type="inferred from homology"/>
<dbReference type="AlphaFoldDB" id="C6C291"/>
<comment type="subcellular location">
    <subcellularLocation>
        <location evidence="1">Cell envelope</location>
    </subcellularLocation>
</comment>
<dbReference type="SUPFAM" id="SSF111369">
    <property type="entry name" value="HlyD-like secretion proteins"/>
    <property type="match status" value="1"/>
</dbReference>
<evidence type="ECO:0000256" key="3">
    <source>
        <dbReference type="ARBA" id="ARBA00023054"/>
    </source>
</evidence>
<keyword evidence="5" id="KW-0472">Membrane</keyword>
<dbReference type="RefSeq" id="WP_015853108.1">
    <property type="nucleotide sequence ID" value="NC_012881.1"/>
</dbReference>